<dbReference type="HOGENOM" id="CLU_2401279_0_0_1"/>
<organism evidence="1 2">
    <name type="scientific">Tuber melanosporum (strain Mel28)</name>
    <name type="common">Perigord black truffle</name>
    <dbReference type="NCBI Taxonomy" id="656061"/>
    <lineage>
        <taxon>Eukaryota</taxon>
        <taxon>Fungi</taxon>
        <taxon>Dikarya</taxon>
        <taxon>Ascomycota</taxon>
        <taxon>Pezizomycotina</taxon>
        <taxon>Pezizomycetes</taxon>
        <taxon>Pezizales</taxon>
        <taxon>Tuberaceae</taxon>
        <taxon>Tuber</taxon>
    </lineage>
</organism>
<dbReference type="AlphaFoldDB" id="D5GEN2"/>
<dbReference type="KEGG" id="tml:GSTUM_00001311001"/>
<gene>
    <name evidence="1" type="ORF">GSTUM_00001311001</name>
</gene>
<keyword evidence="2" id="KW-1185">Reference proteome</keyword>
<dbReference type="Proteomes" id="UP000006911">
    <property type="component" value="Unassembled WGS sequence"/>
</dbReference>
<evidence type="ECO:0000313" key="1">
    <source>
        <dbReference type="EMBL" id="CAZ82975.1"/>
    </source>
</evidence>
<name>D5GEN2_TUBMM</name>
<dbReference type="RefSeq" id="XP_002838784.1">
    <property type="nucleotide sequence ID" value="XM_002838738.1"/>
</dbReference>
<accession>D5GEN2</accession>
<dbReference type="EMBL" id="FN430180">
    <property type="protein sequence ID" value="CAZ82975.1"/>
    <property type="molecule type" value="Genomic_DNA"/>
</dbReference>
<protein>
    <submittedName>
        <fullName evidence="1">(Perigord truffle) hypothetical protein</fullName>
    </submittedName>
</protein>
<dbReference type="GeneID" id="9184886"/>
<sequence>MSSTFTTEFSEPDGVMGILSTSRSGMGVVTGSLIWVEDSVGGVTVKERFKAYRCPFGMRWFIMTVAGRSRIGMMEKLEESLVRLCDEQGVSGG</sequence>
<reference evidence="1 2" key="1">
    <citation type="journal article" date="2010" name="Nature">
        <title>Perigord black truffle genome uncovers evolutionary origins and mechanisms of symbiosis.</title>
        <authorList>
            <person name="Martin F."/>
            <person name="Kohler A."/>
            <person name="Murat C."/>
            <person name="Balestrini R."/>
            <person name="Coutinho P.M."/>
            <person name="Jaillon O."/>
            <person name="Montanini B."/>
            <person name="Morin E."/>
            <person name="Noel B."/>
            <person name="Percudani R."/>
            <person name="Porcel B."/>
            <person name="Rubini A."/>
            <person name="Amicucci A."/>
            <person name="Amselem J."/>
            <person name="Anthouard V."/>
            <person name="Arcioni S."/>
            <person name="Artiguenave F."/>
            <person name="Aury J.M."/>
            <person name="Ballario P."/>
            <person name="Bolchi A."/>
            <person name="Brenna A."/>
            <person name="Brun A."/>
            <person name="Buee M."/>
            <person name="Cantarel B."/>
            <person name="Chevalier G."/>
            <person name="Couloux A."/>
            <person name="Da Silva C."/>
            <person name="Denoeud F."/>
            <person name="Duplessis S."/>
            <person name="Ghignone S."/>
            <person name="Hilselberger B."/>
            <person name="Iotti M."/>
            <person name="Marcais B."/>
            <person name="Mello A."/>
            <person name="Miranda M."/>
            <person name="Pacioni G."/>
            <person name="Quesneville H."/>
            <person name="Riccioni C."/>
            <person name="Ruotolo R."/>
            <person name="Splivallo R."/>
            <person name="Stocchi V."/>
            <person name="Tisserant E."/>
            <person name="Viscomi A.R."/>
            <person name="Zambonelli A."/>
            <person name="Zampieri E."/>
            <person name="Henrissat B."/>
            <person name="Lebrun M.H."/>
            <person name="Paolocci F."/>
            <person name="Bonfante P."/>
            <person name="Ottonello S."/>
            <person name="Wincker P."/>
        </authorList>
    </citation>
    <scope>NUCLEOTIDE SEQUENCE [LARGE SCALE GENOMIC DNA]</scope>
    <source>
        <strain evidence="1 2">Mel28</strain>
    </source>
</reference>
<evidence type="ECO:0000313" key="2">
    <source>
        <dbReference type="Proteomes" id="UP000006911"/>
    </source>
</evidence>
<dbReference type="InParanoid" id="D5GEN2"/>
<proteinExistence type="predicted"/>